<feature type="repeat" description="TPR" evidence="6">
    <location>
        <begin position="223"/>
        <end position="256"/>
    </location>
</feature>
<keyword evidence="7" id="KW-0812">Transmembrane</keyword>
<evidence type="ECO:0000313" key="9">
    <source>
        <dbReference type="EMBL" id="MBC8593670.1"/>
    </source>
</evidence>
<dbReference type="SMART" id="SM00028">
    <property type="entry name" value="TPR"/>
    <property type="match status" value="4"/>
</dbReference>
<evidence type="ECO:0000256" key="2">
    <source>
        <dbReference type="ARBA" id="ARBA00022490"/>
    </source>
</evidence>
<gene>
    <name evidence="9" type="ORF">H8744_10525</name>
</gene>
<comment type="subcellular location">
    <subcellularLocation>
        <location evidence="1">Cytoplasm</location>
    </subcellularLocation>
</comment>
<dbReference type="EMBL" id="JACRTF010000001">
    <property type="protein sequence ID" value="MBC8593670.1"/>
    <property type="molecule type" value="Genomic_DNA"/>
</dbReference>
<keyword evidence="7" id="KW-1133">Transmembrane helix</keyword>
<dbReference type="PANTHER" id="PTHR46630">
    <property type="entry name" value="TETRATRICOPEPTIDE REPEAT PROTEIN 29"/>
    <property type="match status" value="1"/>
</dbReference>
<dbReference type="InterPro" id="IPR026000">
    <property type="entry name" value="Apc5_dom"/>
</dbReference>
<dbReference type="InterPro" id="IPR011990">
    <property type="entry name" value="TPR-like_helical_dom_sf"/>
</dbReference>
<proteinExistence type="inferred from homology"/>
<keyword evidence="10" id="KW-1185">Reference proteome</keyword>
<keyword evidence="2" id="KW-0963">Cytoplasm</keyword>
<evidence type="ECO:0000256" key="1">
    <source>
        <dbReference type="ARBA" id="ARBA00004496"/>
    </source>
</evidence>
<dbReference type="PROSITE" id="PS51257">
    <property type="entry name" value="PROKAR_LIPOPROTEIN"/>
    <property type="match status" value="1"/>
</dbReference>
<dbReference type="AlphaFoldDB" id="A0A926IQK9"/>
<evidence type="ECO:0000256" key="5">
    <source>
        <dbReference type="ARBA" id="ARBA00038253"/>
    </source>
</evidence>
<feature type="transmembrane region" description="Helical" evidence="7">
    <location>
        <begin position="366"/>
        <end position="385"/>
    </location>
</feature>
<evidence type="ECO:0000256" key="6">
    <source>
        <dbReference type="PROSITE-ProRule" id="PRU00339"/>
    </source>
</evidence>
<comment type="caution">
    <text evidence="9">The sequence shown here is derived from an EMBL/GenBank/DDBJ whole genome shotgun (WGS) entry which is preliminary data.</text>
</comment>
<feature type="domain" description="Anaphase-promoting complex subunit 5" evidence="8">
    <location>
        <begin position="322"/>
        <end position="359"/>
    </location>
</feature>
<dbReference type="InterPro" id="IPR019734">
    <property type="entry name" value="TPR_rpt"/>
</dbReference>
<dbReference type="Gene3D" id="1.25.40.10">
    <property type="entry name" value="Tetratricopeptide repeat domain"/>
    <property type="match status" value="1"/>
</dbReference>
<name>A0A926IQK9_9BACT</name>
<keyword evidence="7" id="KW-0472">Membrane</keyword>
<organism evidence="9 10">
    <name type="scientific">Jilunia laotingensis</name>
    <dbReference type="NCBI Taxonomy" id="2763675"/>
    <lineage>
        <taxon>Bacteria</taxon>
        <taxon>Pseudomonadati</taxon>
        <taxon>Bacteroidota</taxon>
        <taxon>Bacteroidia</taxon>
        <taxon>Bacteroidales</taxon>
        <taxon>Bacteroidaceae</taxon>
        <taxon>Jilunia</taxon>
    </lineage>
</organism>
<dbReference type="Pfam" id="PF13424">
    <property type="entry name" value="TPR_12"/>
    <property type="match status" value="1"/>
</dbReference>
<evidence type="ECO:0000313" key="10">
    <source>
        <dbReference type="Proteomes" id="UP000651085"/>
    </source>
</evidence>
<dbReference type="RefSeq" id="WP_262434776.1">
    <property type="nucleotide sequence ID" value="NZ_JACRTF010000001.1"/>
</dbReference>
<evidence type="ECO:0000259" key="8">
    <source>
        <dbReference type="Pfam" id="PF12862"/>
    </source>
</evidence>
<dbReference type="Proteomes" id="UP000651085">
    <property type="component" value="Unassembled WGS sequence"/>
</dbReference>
<protein>
    <submittedName>
        <fullName evidence="9">Tetratricopeptide repeat protein</fullName>
    </submittedName>
</protein>
<accession>A0A926IQK9</accession>
<dbReference type="SUPFAM" id="SSF48452">
    <property type="entry name" value="TPR-like"/>
    <property type="match status" value="1"/>
</dbReference>
<dbReference type="GO" id="GO:0005737">
    <property type="term" value="C:cytoplasm"/>
    <property type="evidence" value="ECO:0007669"/>
    <property type="project" value="UniProtKB-SubCell"/>
</dbReference>
<dbReference type="PANTHER" id="PTHR46630:SF1">
    <property type="entry name" value="TETRATRICOPEPTIDE REPEAT PROTEIN 29"/>
    <property type="match status" value="1"/>
</dbReference>
<dbReference type="InterPro" id="IPR051476">
    <property type="entry name" value="Bac_ResReg_Asp_Phosphatase"/>
</dbReference>
<evidence type="ECO:0000256" key="3">
    <source>
        <dbReference type="ARBA" id="ARBA00022737"/>
    </source>
</evidence>
<keyword evidence="3" id="KW-0677">Repeat</keyword>
<reference evidence="9" key="1">
    <citation type="submission" date="2020-08" db="EMBL/GenBank/DDBJ databases">
        <title>Genome public.</title>
        <authorList>
            <person name="Liu C."/>
            <person name="Sun Q."/>
        </authorList>
    </citation>
    <scope>NUCLEOTIDE SEQUENCE</scope>
    <source>
        <strain evidence="9">N12</strain>
    </source>
</reference>
<evidence type="ECO:0000256" key="4">
    <source>
        <dbReference type="ARBA" id="ARBA00022803"/>
    </source>
</evidence>
<keyword evidence="4 6" id="KW-0802">TPR repeat</keyword>
<evidence type="ECO:0000256" key="7">
    <source>
        <dbReference type="SAM" id="Phobius"/>
    </source>
</evidence>
<comment type="similarity">
    <text evidence="5">Belongs to the Rap family.</text>
</comment>
<sequence>MREPCKYILLFFVVIAILGCDDKTTTAKILLQAEKLMDAQPDSSYILLNQLVFPGNMSEKEMAAYALLMEQAIYKKRLPMESDSLIRIAEEYYGEGKDSIRKGWCYFLYGRYHHENNDKKKALEFYQKASLATLGTSDYKLNEQIYNCWGTLLLKEKPYDDGVDKLTKSLEYARMGKDTIAEGFVLRNLGLSYMWKGDWDRALKIHNEGIKLARNIKDNDLLVSLYNNLSIVYWKKGEYSLALDYLNTSMDLKQDTTDNAAAYAMKGVLFFAMERYDSARYYIEKQGLGNTLYSKANYYDGLSLLEERLGNYKKALQYRSEFANYMDSIRNGEKDCELIALQRKYDYSIIQNENNRLKLTKQKNEIIMLGFLFIIILLFLLYWGYYYKKGKEREALIRMKDDLVKQSVIELQKKTVQLQKQQQELLSRREELSFYQQKEKDLKSRIWKMDTIIQKIESINSYNEIKQNRSIAELVLSNKELADLEETVNLCYDNFAIRLRQDFPKLKEDDVYLCCLVKVRVPNKNIACLLNTNEVALKKRRYRIKHDRMELSDEIESLEQFLSQY</sequence>
<dbReference type="PROSITE" id="PS50005">
    <property type="entry name" value="TPR"/>
    <property type="match status" value="1"/>
</dbReference>
<dbReference type="Pfam" id="PF12862">
    <property type="entry name" value="ANAPC5"/>
    <property type="match status" value="1"/>
</dbReference>